<gene>
    <name evidence="4" type="ORF">SAMN06295920_111163</name>
</gene>
<dbReference type="Gene3D" id="3.30.1490.20">
    <property type="entry name" value="ATP-grasp fold, A domain"/>
    <property type="match status" value="1"/>
</dbReference>
<dbReference type="InterPro" id="IPR032875">
    <property type="entry name" value="Succ_CoA_lig_flav_dom"/>
</dbReference>
<evidence type="ECO:0000313" key="4">
    <source>
        <dbReference type="EMBL" id="SKC02399.1"/>
    </source>
</evidence>
<feature type="domain" description="ATP-grasp" evidence="3">
    <location>
        <begin position="518"/>
        <end position="555"/>
    </location>
</feature>
<keyword evidence="5" id="KW-1185">Reference proteome</keyword>
<dbReference type="Gene3D" id="3.40.50.261">
    <property type="entry name" value="Succinyl-CoA synthetase domains"/>
    <property type="match status" value="2"/>
</dbReference>
<protein>
    <submittedName>
        <fullName evidence="4">Acyl-CoA synthetase (NDP forming)</fullName>
    </submittedName>
</protein>
<dbReference type="InterPro" id="IPR013815">
    <property type="entry name" value="ATP_grasp_subdomain_1"/>
</dbReference>
<dbReference type="SUPFAM" id="SSF52210">
    <property type="entry name" value="Succinyl-CoA synthetase domains"/>
    <property type="match status" value="2"/>
</dbReference>
<dbReference type="Pfam" id="PF13607">
    <property type="entry name" value="Succ_CoA_lig"/>
    <property type="match status" value="1"/>
</dbReference>
<dbReference type="Pfam" id="PF13380">
    <property type="entry name" value="CoA_binding_2"/>
    <property type="match status" value="1"/>
</dbReference>
<evidence type="ECO:0000256" key="1">
    <source>
        <dbReference type="ARBA" id="ARBA00022532"/>
    </source>
</evidence>
<dbReference type="InterPro" id="IPR036291">
    <property type="entry name" value="NAD(P)-bd_dom_sf"/>
</dbReference>
<dbReference type="EMBL" id="FUYM01000011">
    <property type="protein sequence ID" value="SKC02399.1"/>
    <property type="molecule type" value="Genomic_DNA"/>
</dbReference>
<dbReference type="PROSITE" id="PS50975">
    <property type="entry name" value="ATP_GRASP"/>
    <property type="match status" value="1"/>
</dbReference>
<reference evidence="5" key="1">
    <citation type="submission" date="2017-02" db="EMBL/GenBank/DDBJ databases">
        <authorList>
            <person name="Varghese N."/>
            <person name="Submissions S."/>
        </authorList>
    </citation>
    <scope>NUCLEOTIDE SEQUENCE [LARGE SCALE GENOMIC DNA]</scope>
    <source>
        <strain evidence="5">UM2</strain>
    </source>
</reference>
<organism evidence="4 5">
    <name type="scientific">Rhizorhabdus histidinilytica</name>
    <dbReference type="NCBI Taxonomy" id="439228"/>
    <lineage>
        <taxon>Bacteria</taxon>
        <taxon>Pseudomonadati</taxon>
        <taxon>Pseudomonadota</taxon>
        <taxon>Alphaproteobacteria</taxon>
        <taxon>Sphingomonadales</taxon>
        <taxon>Sphingomonadaceae</taxon>
        <taxon>Rhizorhabdus</taxon>
    </lineage>
</organism>
<dbReference type="GO" id="GO:0046872">
    <property type="term" value="F:metal ion binding"/>
    <property type="evidence" value="ECO:0007669"/>
    <property type="project" value="InterPro"/>
</dbReference>
<dbReference type="RefSeq" id="WP_209046644.1">
    <property type="nucleotide sequence ID" value="NZ_FUYM01000011.1"/>
</dbReference>
<dbReference type="SMART" id="SM00881">
    <property type="entry name" value="CoA_binding"/>
    <property type="match status" value="1"/>
</dbReference>
<dbReference type="STRING" id="439228.SAMN06295920_111163"/>
<keyword evidence="1" id="KW-0816">Tricarboxylic acid cycle</keyword>
<dbReference type="SUPFAM" id="SSF56059">
    <property type="entry name" value="Glutathione synthetase ATP-binding domain-like"/>
    <property type="match status" value="1"/>
</dbReference>
<dbReference type="Proteomes" id="UP000189818">
    <property type="component" value="Unassembled WGS sequence"/>
</dbReference>
<dbReference type="PANTHER" id="PTHR42793">
    <property type="entry name" value="COA BINDING DOMAIN CONTAINING PROTEIN"/>
    <property type="match status" value="1"/>
</dbReference>
<dbReference type="Pfam" id="PF13549">
    <property type="entry name" value="ATP-grasp_5"/>
    <property type="match status" value="1"/>
</dbReference>
<dbReference type="InterPro" id="IPR016102">
    <property type="entry name" value="Succinyl-CoA_synth-like"/>
</dbReference>
<dbReference type="Gene3D" id="3.40.50.720">
    <property type="entry name" value="NAD(P)-binding Rossmann-like Domain"/>
    <property type="match status" value="1"/>
</dbReference>
<dbReference type="InterPro" id="IPR003781">
    <property type="entry name" value="CoA-bd"/>
</dbReference>
<accession>A0A1T5G238</accession>
<dbReference type="AlphaFoldDB" id="A0A1T5G238"/>
<evidence type="ECO:0000256" key="2">
    <source>
        <dbReference type="PROSITE-ProRule" id="PRU00409"/>
    </source>
</evidence>
<dbReference type="InterPro" id="IPR011761">
    <property type="entry name" value="ATP-grasp"/>
</dbReference>
<dbReference type="Gene3D" id="3.30.470.20">
    <property type="entry name" value="ATP-grasp fold, B domain"/>
    <property type="match status" value="1"/>
</dbReference>
<dbReference type="PANTHER" id="PTHR42793:SF4">
    <property type="entry name" value="BLL6376 PROTEIN"/>
    <property type="match status" value="1"/>
</dbReference>
<proteinExistence type="predicted"/>
<dbReference type="GO" id="GO:0005524">
    <property type="term" value="F:ATP binding"/>
    <property type="evidence" value="ECO:0007669"/>
    <property type="project" value="UniProtKB-UniRule"/>
</dbReference>
<evidence type="ECO:0000259" key="3">
    <source>
        <dbReference type="PROSITE" id="PS50975"/>
    </source>
</evidence>
<dbReference type="GO" id="GO:0006099">
    <property type="term" value="P:tricarboxylic acid cycle"/>
    <property type="evidence" value="ECO:0007669"/>
    <property type="project" value="UniProtKB-KW"/>
</dbReference>
<keyword evidence="2" id="KW-0067">ATP-binding</keyword>
<dbReference type="SUPFAM" id="SSF51735">
    <property type="entry name" value="NAD(P)-binding Rossmann-fold domains"/>
    <property type="match status" value="1"/>
</dbReference>
<sequence>MPHAEKSDVEGGAAVLTRPIEDGQIASTVASGLARMLAPRSIAIAGASPDAKTMGGAVLANVVRFGFTGPVHLISPTRDAIDGRPCLKSCDDLPEGVDAVVLNVPRAAILPAVEACARRGVGGVIVFASGFAEAGEEGRQEQQAIARRCREAGLALLGPNCLGFVNYAAGIALSFEPMQPVAALRTRTVAVVAQSGATASGMRAAMQGRGVSVSMSVATGNEAVVTASDLIDVIVAGRSASAIALYAEQIREPAAFLAAARRARAARIPVVLLHPGRSRRGQAAAQSHTGAMVGDYALMKSAVENEAVVTVATMDEMLDTVAMLHRFPEPPQGRLAIVTNSGAIRGMGFDFAEDIGLDLADISAATRTRIATALPEGMEIDNPLDVGTTGFVSGAIFGASTAAMLADPAVGGVLLALAGGAPPQQRAKAEAVIPEAVGAAKPVAMAIIGDEAPLDPEFVAAMRESETPLFRSPERAMRAFAAVGRYADALAAANDRTPAATGLDGWAAPGVKPEYLGKDFLRRIGVRVPEGGLAVTVEQALEIAARIGFPVVLKAQAAALSHKSDMGGVILNLADEAVLRAGWTRLIANVGGVRLDGVLVEQMSAPGLEMIVGARHHAEWGPSILVGLGGVLTEALDATILLPADIGHARAVDRIRTMRGAKLLDTFRGRPARDVDAVADVVVRLGAAMRAGIGIEEIDINPLMVHAAGEGAVALDALLVTGTPQS</sequence>
<evidence type="ECO:0000313" key="5">
    <source>
        <dbReference type="Proteomes" id="UP000189818"/>
    </source>
</evidence>
<name>A0A1T5G238_9SPHN</name>
<keyword evidence="2" id="KW-0547">Nucleotide-binding</keyword>